<organism evidence="2 3">
    <name type="scientific">Microbispora cellulosiformans</name>
    <dbReference type="NCBI Taxonomy" id="2614688"/>
    <lineage>
        <taxon>Bacteria</taxon>
        <taxon>Bacillati</taxon>
        <taxon>Actinomycetota</taxon>
        <taxon>Actinomycetes</taxon>
        <taxon>Streptosporangiales</taxon>
        <taxon>Streptosporangiaceae</taxon>
        <taxon>Microbispora</taxon>
    </lineage>
</organism>
<evidence type="ECO:0000313" key="3">
    <source>
        <dbReference type="Proteomes" id="UP000327011"/>
    </source>
</evidence>
<evidence type="ECO:0000256" key="1">
    <source>
        <dbReference type="SAM" id="MobiDB-lite"/>
    </source>
</evidence>
<feature type="region of interest" description="Disordered" evidence="1">
    <location>
        <begin position="35"/>
        <end position="57"/>
    </location>
</feature>
<proteinExistence type="predicted"/>
<evidence type="ECO:0000313" key="2">
    <source>
        <dbReference type="EMBL" id="KAA9378368.1"/>
    </source>
</evidence>
<sequence>MRETIGSGETWPFRCLRCLLVWEVEYVVRRTVREHGDEHSDGHGGHGGEHGGGGGDVAVWTREGVAVQPPWSEATCPGCGCGTVTTFPTGYLTR</sequence>
<keyword evidence="3" id="KW-1185">Reference proteome</keyword>
<comment type="caution">
    <text evidence="2">The sequence shown here is derived from an EMBL/GenBank/DDBJ whole genome shotgun (WGS) entry which is preliminary data.</text>
</comment>
<gene>
    <name evidence="2" type="ORF">F5972_16015</name>
</gene>
<reference evidence="2 3" key="1">
    <citation type="submission" date="2019-09" db="EMBL/GenBank/DDBJ databases">
        <title>Screening of Novel Bioactive Compounds from Soil-Associated.</title>
        <authorList>
            <person name="Gong X."/>
        </authorList>
    </citation>
    <scope>NUCLEOTIDE SEQUENCE [LARGE SCALE GENOMIC DNA]</scope>
    <source>
        <strain evidence="2 3">Gxj-6</strain>
    </source>
</reference>
<dbReference type="RefSeq" id="WP_150934276.1">
    <property type="nucleotide sequence ID" value="NZ_VYTZ01000005.1"/>
</dbReference>
<feature type="compositionally biased region" description="Basic and acidic residues" evidence="1">
    <location>
        <begin position="35"/>
        <end position="49"/>
    </location>
</feature>
<dbReference type="Proteomes" id="UP000327011">
    <property type="component" value="Unassembled WGS sequence"/>
</dbReference>
<dbReference type="AlphaFoldDB" id="A0A5J5K2C0"/>
<dbReference type="EMBL" id="VYTZ01000005">
    <property type="protein sequence ID" value="KAA9378368.1"/>
    <property type="molecule type" value="Genomic_DNA"/>
</dbReference>
<accession>A0A5J5K2C0</accession>
<name>A0A5J5K2C0_9ACTN</name>
<protein>
    <submittedName>
        <fullName evidence="2">Uncharacterized protein</fullName>
    </submittedName>
</protein>